<dbReference type="InterPro" id="IPR013321">
    <property type="entry name" value="Arc_rbn_hlx_hlx"/>
</dbReference>
<dbReference type="EMBL" id="JAFMNX010000001">
    <property type="protein sequence ID" value="MBS9719141.1"/>
    <property type="molecule type" value="Genomic_DNA"/>
</dbReference>
<dbReference type="InterPro" id="IPR010985">
    <property type="entry name" value="Ribbon_hlx_hlx"/>
</dbReference>
<dbReference type="InterPro" id="IPR002145">
    <property type="entry name" value="CopG"/>
</dbReference>
<name>A0ABS5RQ45_9HYPH</name>
<comment type="caution">
    <text evidence="2">The sequence shown here is derived from an EMBL/GenBank/DDBJ whole genome shotgun (WGS) entry which is preliminary data.</text>
</comment>
<dbReference type="CDD" id="cd22233">
    <property type="entry name" value="RHH_CopAso-like"/>
    <property type="match status" value="1"/>
</dbReference>
<dbReference type="Pfam" id="PF01402">
    <property type="entry name" value="RHH_1"/>
    <property type="match status" value="1"/>
</dbReference>
<proteinExistence type="predicted"/>
<keyword evidence="3" id="KW-1185">Reference proteome</keyword>
<evidence type="ECO:0000313" key="3">
    <source>
        <dbReference type="Proteomes" id="UP001297272"/>
    </source>
</evidence>
<evidence type="ECO:0000259" key="1">
    <source>
        <dbReference type="Pfam" id="PF01402"/>
    </source>
</evidence>
<accession>A0ABS5RQ45</accession>
<evidence type="ECO:0000313" key="2">
    <source>
        <dbReference type="EMBL" id="MBS9719141.1"/>
    </source>
</evidence>
<reference evidence="2 3" key="1">
    <citation type="submission" date="2021-03" db="EMBL/GenBank/DDBJ databases">
        <title>Tianweitania aestuarii sp. nov., isolated from a tidal flat.</title>
        <authorList>
            <person name="Park S."/>
            <person name="Yoon J.-H."/>
        </authorList>
    </citation>
    <scope>NUCLEOTIDE SEQUENCE [LARGE SCALE GENOMIC DNA]</scope>
    <source>
        <strain evidence="2 3">BSSL-BM11</strain>
    </source>
</reference>
<dbReference type="Gene3D" id="1.10.1220.10">
    <property type="entry name" value="Met repressor-like"/>
    <property type="match status" value="1"/>
</dbReference>
<sequence>MATVIKIDDELESRVEDLARRQQRSTGWILDQALRQYVDREESRAAFQKDALKAWRDYQATGQHVTQAQADAWLARLEDGDDADLPRWHS</sequence>
<gene>
    <name evidence="2" type="ORF">JYU29_00400</name>
</gene>
<protein>
    <submittedName>
        <fullName evidence="2">Ribbon-helix-helix protein, CopG family</fullName>
    </submittedName>
</protein>
<dbReference type="Proteomes" id="UP001297272">
    <property type="component" value="Unassembled WGS sequence"/>
</dbReference>
<dbReference type="SUPFAM" id="SSF47598">
    <property type="entry name" value="Ribbon-helix-helix"/>
    <property type="match status" value="1"/>
</dbReference>
<feature type="domain" description="Ribbon-helix-helix protein CopG" evidence="1">
    <location>
        <begin position="5"/>
        <end position="41"/>
    </location>
</feature>
<organism evidence="2 3">
    <name type="scientific">Tianweitania aestuarii</name>
    <dbReference type="NCBI Taxonomy" id="2814886"/>
    <lineage>
        <taxon>Bacteria</taxon>
        <taxon>Pseudomonadati</taxon>
        <taxon>Pseudomonadota</taxon>
        <taxon>Alphaproteobacteria</taxon>
        <taxon>Hyphomicrobiales</taxon>
        <taxon>Phyllobacteriaceae</taxon>
        <taxon>Tianweitania</taxon>
    </lineage>
</organism>